<dbReference type="STRING" id="37916.MCHLDSM_01092"/>
<name>A0A0J6WIP1_9MYCO</name>
<comment type="caution">
    <text evidence="2">The sequence shown here is derived from an EMBL/GenBank/DDBJ whole genome shotgun (WGS) entry which is preliminary data.</text>
</comment>
<dbReference type="EMBL" id="JYNL01000009">
    <property type="protein sequence ID" value="KMO82469.1"/>
    <property type="molecule type" value="Genomic_DNA"/>
</dbReference>
<dbReference type="PATRIC" id="fig|37916.4.peg.969"/>
<evidence type="ECO:0000313" key="3">
    <source>
        <dbReference type="Proteomes" id="UP000036513"/>
    </source>
</evidence>
<sequence>MALNAAAPTWVDSPWLTLVRDLAPAVAALIALGAACVAFVIGRRQIAASSANLDQQLAAQAREARLDRQAQDARATRAERRDALVDAARAVQTVRHLAIRLHWMRMATRSPELSGQPYSSEDASTLSPDIDAARETIDFHLSVLTVIGLSDPAAALSELQDTFDSYCDSRDAPPGEVSEVTAGARATLSRFAAALPTAE</sequence>
<keyword evidence="3" id="KW-1185">Reference proteome</keyword>
<keyword evidence="1" id="KW-0472">Membrane</keyword>
<organism evidence="2 3">
    <name type="scientific">Mycolicibacterium chlorophenolicum</name>
    <dbReference type="NCBI Taxonomy" id="37916"/>
    <lineage>
        <taxon>Bacteria</taxon>
        <taxon>Bacillati</taxon>
        <taxon>Actinomycetota</taxon>
        <taxon>Actinomycetes</taxon>
        <taxon>Mycobacteriales</taxon>
        <taxon>Mycobacteriaceae</taxon>
        <taxon>Mycolicibacterium</taxon>
    </lineage>
</organism>
<protein>
    <submittedName>
        <fullName evidence="2">Uncharacterized protein</fullName>
    </submittedName>
</protein>
<accession>A0A0J6WIP1</accession>
<dbReference type="AlphaFoldDB" id="A0A0J6WIP1"/>
<evidence type="ECO:0000256" key="1">
    <source>
        <dbReference type="SAM" id="Phobius"/>
    </source>
</evidence>
<keyword evidence="1" id="KW-1133">Transmembrane helix</keyword>
<reference evidence="2 3" key="1">
    <citation type="journal article" date="2015" name="Genome Biol. Evol.">
        <title>Characterization of Three Mycobacterium spp. with Potential Use in Bioremediation by Genome Sequencing and Comparative Genomics.</title>
        <authorList>
            <person name="Das S."/>
            <person name="Pettersson B.M."/>
            <person name="Behra P.R."/>
            <person name="Ramesh M."/>
            <person name="Dasgupta S."/>
            <person name="Bhattacharya A."/>
            <person name="Kirsebom L.A."/>
        </authorList>
    </citation>
    <scope>NUCLEOTIDE SEQUENCE [LARGE SCALE GENOMIC DNA]</scope>
    <source>
        <strain evidence="2 3">DSM 43826</strain>
    </source>
</reference>
<proteinExistence type="predicted"/>
<feature type="transmembrane region" description="Helical" evidence="1">
    <location>
        <begin position="22"/>
        <end position="41"/>
    </location>
</feature>
<dbReference type="Proteomes" id="UP000036513">
    <property type="component" value="Unassembled WGS sequence"/>
</dbReference>
<keyword evidence="1" id="KW-0812">Transmembrane</keyword>
<gene>
    <name evidence="2" type="ORF">MCHLDSM_01092</name>
</gene>
<evidence type="ECO:0000313" key="2">
    <source>
        <dbReference type="EMBL" id="KMO82469.1"/>
    </source>
</evidence>
<dbReference type="RefSeq" id="WP_048469073.1">
    <property type="nucleotide sequence ID" value="NZ_JYNL01000009.1"/>
</dbReference>